<dbReference type="PROSITE" id="PS50053">
    <property type="entry name" value="UBIQUITIN_2"/>
    <property type="match status" value="1"/>
</dbReference>
<dbReference type="Pfam" id="PF00632">
    <property type="entry name" value="HECT"/>
    <property type="match status" value="1"/>
</dbReference>
<evidence type="ECO:0000259" key="8">
    <source>
        <dbReference type="PROSITE" id="PS50237"/>
    </source>
</evidence>
<dbReference type="GO" id="GO:0000209">
    <property type="term" value="P:protein polyubiquitination"/>
    <property type="evidence" value="ECO:0007669"/>
    <property type="project" value="TreeGrafter"/>
</dbReference>
<evidence type="ECO:0000256" key="4">
    <source>
        <dbReference type="ARBA" id="ARBA00022679"/>
    </source>
</evidence>
<accession>A0A2G2VUT0</accession>
<dbReference type="InterPro" id="IPR000569">
    <property type="entry name" value="HECT_dom"/>
</dbReference>
<dbReference type="CDD" id="cd00078">
    <property type="entry name" value="HECTc"/>
    <property type="match status" value="1"/>
</dbReference>
<evidence type="ECO:0000256" key="2">
    <source>
        <dbReference type="ARBA" id="ARBA00004906"/>
    </source>
</evidence>
<keyword evidence="5 6" id="KW-0833">Ubl conjugation pathway</keyword>
<keyword evidence="4" id="KW-0808">Transferase</keyword>
<dbReference type="FunFam" id="3.30.2410.10:FF:000020">
    <property type="entry name" value="E3 ubiquitin-protein ligase UPL5"/>
    <property type="match status" value="1"/>
</dbReference>
<dbReference type="Gene3D" id="3.30.2410.10">
    <property type="entry name" value="Hect, E3 ligase catalytic domain"/>
    <property type="match status" value="1"/>
</dbReference>
<dbReference type="InterPro" id="IPR019956">
    <property type="entry name" value="Ubiquitin_dom"/>
</dbReference>
<feature type="active site" description="Glycyl thioester intermediate" evidence="6">
    <location>
        <position position="779"/>
    </location>
</feature>
<dbReference type="SMART" id="SM00119">
    <property type="entry name" value="HECTc"/>
    <property type="match status" value="1"/>
</dbReference>
<dbReference type="STRING" id="33114.A0A2G2VUT0"/>
<evidence type="ECO:0000313" key="10">
    <source>
        <dbReference type="Proteomes" id="UP000224567"/>
    </source>
</evidence>
<dbReference type="Gene3D" id="3.90.1750.10">
    <property type="entry name" value="Hect, E3 ligase catalytic domains"/>
    <property type="match status" value="1"/>
</dbReference>
<keyword evidence="10" id="KW-1185">Reference proteome</keyword>
<feature type="domain" description="Ubiquitin-like" evidence="7">
    <location>
        <begin position="24"/>
        <end position="99"/>
    </location>
</feature>
<evidence type="ECO:0000313" key="9">
    <source>
        <dbReference type="EMBL" id="PHT36726.1"/>
    </source>
</evidence>
<gene>
    <name evidence="9" type="ORF">CQW23_24426</name>
</gene>
<protein>
    <recommendedName>
        <fullName evidence="3">HECT-type E3 ubiquitin transferase</fullName>
        <ecNumber evidence="3">2.3.2.26</ecNumber>
    </recommendedName>
</protein>
<dbReference type="PROSITE" id="PS50237">
    <property type="entry name" value="HECT"/>
    <property type="match status" value="1"/>
</dbReference>
<evidence type="ECO:0000256" key="1">
    <source>
        <dbReference type="ARBA" id="ARBA00000885"/>
    </source>
</evidence>
<dbReference type="PANTHER" id="PTHR11254:SF418">
    <property type="entry name" value="E3 UBIQUITIN-PROTEIN LIGASE UPL5-LIKE"/>
    <property type="match status" value="1"/>
</dbReference>
<comment type="catalytic activity">
    <reaction evidence="1">
        <text>S-ubiquitinyl-[E2 ubiquitin-conjugating enzyme]-L-cysteine + [acceptor protein]-L-lysine = [E2 ubiquitin-conjugating enzyme]-L-cysteine + N(6)-ubiquitinyl-[acceptor protein]-L-lysine.</text>
        <dbReference type="EC" id="2.3.2.26"/>
    </reaction>
</comment>
<dbReference type="PRINTS" id="PR00348">
    <property type="entry name" value="UBIQUITIN"/>
</dbReference>
<comment type="caution">
    <text evidence="9">The sequence shown here is derived from an EMBL/GenBank/DDBJ whole genome shotgun (WGS) entry which is preliminary data.</text>
</comment>
<evidence type="ECO:0000256" key="6">
    <source>
        <dbReference type="PROSITE-ProRule" id="PRU00104"/>
    </source>
</evidence>
<dbReference type="EMBL" id="MLFT02000010">
    <property type="protein sequence ID" value="PHT36726.1"/>
    <property type="molecule type" value="Genomic_DNA"/>
</dbReference>
<dbReference type="Pfam" id="PF00240">
    <property type="entry name" value="ubiquitin"/>
    <property type="match status" value="1"/>
</dbReference>
<evidence type="ECO:0000256" key="5">
    <source>
        <dbReference type="ARBA" id="ARBA00022786"/>
    </source>
</evidence>
<dbReference type="Proteomes" id="UP000224567">
    <property type="component" value="Unassembled WGS sequence"/>
</dbReference>
<comment type="pathway">
    <text evidence="2">Protein modification; protein ubiquitination.</text>
</comment>
<name>A0A2G2VUT0_CAPBA</name>
<dbReference type="OrthoDB" id="8068875at2759"/>
<dbReference type="InterPro" id="IPR029071">
    <property type="entry name" value="Ubiquitin-like_domsf"/>
</dbReference>
<dbReference type="Gene3D" id="3.30.2160.10">
    <property type="entry name" value="Hect, E3 ligase catalytic domain"/>
    <property type="match status" value="1"/>
</dbReference>
<organism evidence="9 10">
    <name type="scientific">Capsicum baccatum</name>
    <name type="common">Peruvian pepper</name>
    <dbReference type="NCBI Taxonomy" id="33114"/>
    <lineage>
        <taxon>Eukaryota</taxon>
        <taxon>Viridiplantae</taxon>
        <taxon>Streptophyta</taxon>
        <taxon>Embryophyta</taxon>
        <taxon>Tracheophyta</taxon>
        <taxon>Spermatophyta</taxon>
        <taxon>Magnoliopsida</taxon>
        <taxon>eudicotyledons</taxon>
        <taxon>Gunneridae</taxon>
        <taxon>Pentapetalae</taxon>
        <taxon>asterids</taxon>
        <taxon>lamiids</taxon>
        <taxon>Solanales</taxon>
        <taxon>Solanaceae</taxon>
        <taxon>Solanoideae</taxon>
        <taxon>Capsiceae</taxon>
        <taxon>Capsicum</taxon>
    </lineage>
</organism>
<proteinExistence type="predicted"/>
<dbReference type="SUPFAM" id="SSF56204">
    <property type="entry name" value="Hect, E3 ligase catalytic domain"/>
    <property type="match status" value="1"/>
</dbReference>
<dbReference type="SUPFAM" id="SSF54236">
    <property type="entry name" value="Ubiquitin-like"/>
    <property type="match status" value="1"/>
</dbReference>
<dbReference type="PANTHER" id="PTHR11254">
    <property type="entry name" value="HECT DOMAIN UBIQUITIN-PROTEIN LIGASE"/>
    <property type="match status" value="1"/>
</dbReference>
<dbReference type="AlphaFoldDB" id="A0A2G2VUT0"/>
<evidence type="ECO:0000259" key="7">
    <source>
        <dbReference type="PROSITE" id="PS50053"/>
    </source>
</evidence>
<evidence type="ECO:0000256" key="3">
    <source>
        <dbReference type="ARBA" id="ARBA00012485"/>
    </source>
</evidence>
<dbReference type="GO" id="GO:0061630">
    <property type="term" value="F:ubiquitin protein ligase activity"/>
    <property type="evidence" value="ECO:0007669"/>
    <property type="project" value="UniProtKB-EC"/>
</dbReference>
<feature type="domain" description="HECT" evidence="8">
    <location>
        <begin position="473"/>
        <end position="813"/>
    </location>
</feature>
<dbReference type="EC" id="2.3.2.26" evidence="3"/>
<dbReference type="InterPro" id="IPR050409">
    <property type="entry name" value="E3_ubiq-protein_ligase"/>
</dbReference>
<dbReference type="Gene3D" id="3.10.20.90">
    <property type="entry name" value="Phosphatidylinositol 3-kinase Catalytic Subunit, Chain A, domain 1"/>
    <property type="match status" value="1"/>
</dbReference>
<dbReference type="InterPro" id="IPR000626">
    <property type="entry name" value="Ubiquitin-like_dom"/>
</dbReference>
<dbReference type="InterPro" id="IPR035983">
    <property type="entry name" value="Hect_E3_ubiquitin_ligase"/>
</dbReference>
<dbReference type="GO" id="GO:0006511">
    <property type="term" value="P:ubiquitin-dependent protein catabolic process"/>
    <property type="evidence" value="ECO:0007669"/>
    <property type="project" value="TreeGrafter"/>
</dbReference>
<dbReference type="GO" id="GO:0005737">
    <property type="term" value="C:cytoplasm"/>
    <property type="evidence" value="ECO:0007669"/>
    <property type="project" value="TreeGrafter"/>
</dbReference>
<sequence>MQIHQTSAPVSSLFNVKSSNHQIIQIFVRLFCGKTLAIQVYPTDTVEVIHDKLILITGIPISDQRLIYGGKQLQLDQTVSHYGIEKASELQLVGRLRSTMYPQTWKLMNDLYSLIFDFCKPEHCLFQSDVDHIMSVFSEFLSRTPGDFDLASEYLEIFIYSSVPKALVKLYTSRKIVADKCIYEIIGSYMTKSVTSIHSRYSIYITVLKFCKILGKEVEFEDNLYIFCRSSLGTIIQHLGIASCKADTKELASLQDVFPFVYQIAAQLYVELESIMKSTDSSLSVSLVDHFTAFMLPVRTVIQLQVLLDVPITFPLMKDETGETQYYRESIEWLHKFFYGLLEKIVLSLKILEGRWGLKGGEDRQAVQTWWSLYLKILKELNSISKLYTGLENVFWQKMREVKVSLSFLIVKFTTKSEDHGWLIEHKEVTNFKARRQLSMMMLPQVRYNKMFHMLIDRSRLLEESFKYIGNASPVNLRGRLFMEFKHEVATGPGVLKEWFLLVGQAIFNPQNALFVACPNHPRRFFPNLASKVNPLHLKYFCFSGRMIALALMRKVQIGVVFDRTFFLQLAGKNISLEDVRDTDPYLYNSCKLILDMDPEMVDQDNLGLRFFCEVDQSLGSRKGIELCPNGKDTVVDSKNRETYVNLLIEHHFVTSIAEQVASFVKGFDDITTTSSRLSFFQYLNPEDLDLMLDGYGNDISVEDWKAHTNYHGYKRSDRQISWFWKIVESMSVEQRKVLLFFWTSIKSLPLNGFGGLNSKLYICKNSKPYDHLPSSQTCFYCMYFPPYKSKSIMQDRLRIITQEHVGCSFGAS</sequence>
<reference evidence="10" key="2">
    <citation type="journal article" date="2017" name="J. Anim. Genet.">
        <title>Multiple reference genome sequences of hot pepper reveal the massive evolution of plant disease resistance genes by retroduplication.</title>
        <authorList>
            <person name="Kim S."/>
            <person name="Park J."/>
            <person name="Yeom S.-I."/>
            <person name="Kim Y.-M."/>
            <person name="Seo E."/>
            <person name="Kim K.-T."/>
            <person name="Kim M.-S."/>
            <person name="Lee J.M."/>
            <person name="Cheong K."/>
            <person name="Shin H.-S."/>
            <person name="Kim S.-B."/>
            <person name="Han K."/>
            <person name="Lee J."/>
            <person name="Park M."/>
            <person name="Lee H.-A."/>
            <person name="Lee H.-Y."/>
            <person name="Lee Y."/>
            <person name="Oh S."/>
            <person name="Lee J.H."/>
            <person name="Choi E."/>
            <person name="Choi E."/>
            <person name="Lee S.E."/>
            <person name="Jeon J."/>
            <person name="Kim H."/>
            <person name="Choi G."/>
            <person name="Song H."/>
            <person name="Lee J."/>
            <person name="Lee S.-C."/>
            <person name="Kwon J.-K."/>
            <person name="Lee H.-Y."/>
            <person name="Koo N."/>
            <person name="Hong Y."/>
            <person name="Kim R.W."/>
            <person name="Kang W.-H."/>
            <person name="Huh J.H."/>
            <person name="Kang B.-C."/>
            <person name="Yang T.-J."/>
            <person name="Lee Y.-H."/>
            <person name="Bennetzen J.L."/>
            <person name="Choi D."/>
        </authorList>
    </citation>
    <scope>NUCLEOTIDE SEQUENCE [LARGE SCALE GENOMIC DNA]</scope>
    <source>
        <strain evidence="10">cv. PBC81</strain>
    </source>
</reference>
<dbReference type="SMART" id="SM00213">
    <property type="entry name" value="UBQ"/>
    <property type="match status" value="1"/>
</dbReference>
<reference evidence="9 10" key="1">
    <citation type="journal article" date="2017" name="Genome Biol.">
        <title>New reference genome sequences of hot pepper reveal the massive evolution of plant disease-resistance genes by retroduplication.</title>
        <authorList>
            <person name="Kim S."/>
            <person name="Park J."/>
            <person name="Yeom S.I."/>
            <person name="Kim Y.M."/>
            <person name="Seo E."/>
            <person name="Kim K.T."/>
            <person name="Kim M.S."/>
            <person name="Lee J.M."/>
            <person name="Cheong K."/>
            <person name="Shin H.S."/>
            <person name="Kim S.B."/>
            <person name="Han K."/>
            <person name="Lee J."/>
            <person name="Park M."/>
            <person name="Lee H.A."/>
            <person name="Lee H.Y."/>
            <person name="Lee Y."/>
            <person name="Oh S."/>
            <person name="Lee J.H."/>
            <person name="Choi E."/>
            <person name="Choi E."/>
            <person name="Lee S.E."/>
            <person name="Jeon J."/>
            <person name="Kim H."/>
            <person name="Choi G."/>
            <person name="Song H."/>
            <person name="Lee J."/>
            <person name="Lee S.C."/>
            <person name="Kwon J.K."/>
            <person name="Lee H.Y."/>
            <person name="Koo N."/>
            <person name="Hong Y."/>
            <person name="Kim R.W."/>
            <person name="Kang W.H."/>
            <person name="Huh J.H."/>
            <person name="Kang B.C."/>
            <person name="Yang T.J."/>
            <person name="Lee Y.H."/>
            <person name="Bennetzen J.L."/>
            <person name="Choi D."/>
        </authorList>
    </citation>
    <scope>NUCLEOTIDE SEQUENCE [LARGE SCALE GENOMIC DNA]</scope>
    <source>
        <strain evidence="10">cv. PBC81</strain>
    </source>
</reference>